<organism evidence="2 3">
    <name type="scientific">Ruminococcus flavefaciens</name>
    <dbReference type="NCBI Taxonomy" id="1265"/>
    <lineage>
        <taxon>Bacteria</taxon>
        <taxon>Bacillati</taxon>
        <taxon>Bacillota</taxon>
        <taxon>Clostridia</taxon>
        <taxon>Eubacteriales</taxon>
        <taxon>Oscillospiraceae</taxon>
        <taxon>Ruminococcus</taxon>
    </lineage>
</organism>
<dbReference type="AlphaFoldDB" id="A0A1H6L8K6"/>
<feature type="chain" id="PRO_5010216542" evidence="1">
    <location>
        <begin position="29"/>
        <end position="182"/>
    </location>
</feature>
<name>A0A1H6L8K6_RUMFL</name>
<evidence type="ECO:0000256" key="1">
    <source>
        <dbReference type="SAM" id="SignalP"/>
    </source>
</evidence>
<sequence>MKTIMKKTLCILSSAVLLCGLTALPAGAKSLDPENIVKLEPELRPQTGRNFNPYKDTEFVLKQNKFNIKPSEMAVLEVGKKLKMIDEAHSFPRPEKKIQSMDDIDLLRLRFQWYDENGPIEGATSYKYNAYTPGRYFCVVTMIGRLWITDTAAVNVRILPPILDPVQRPDPTIPVKPGPLPI</sequence>
<dbReference type="OrthoDB" id="9765926at2"/>
<dbReference type="Proteomes" id="UP000183190">
    <property type="component" value="Unassembled WGS sequence"/>
</dbReference>
<feature type="signal peptide" evidence="1">
    <location>
        <begin position="1"/>
        <end position="28"/>
    </location>
</feature>
<evidence type="ECO:0000313" key="3">
    <source>
        <dbReference type="Proteomes" id="UP000183190"/>
    </source>
</evidence>
<accession>A0A1H6L8K6</accession>
<dbReference type="EMBL" id="FNWV01000017">
    <property type="protein sequence ID" value="SEH84799.1"/>
    <property type="molecule type" value="Genomic_DNA"/>
</dbReference>
<reference evidence="2 3" key="1">
    <citation type="submission" date="2016-10" db="EMBL/GenBank/DDBJ databases">
        <authorList>
            <person name="de Groot N.N."/>
        </authorList>
    </citation>
    <scope>NUCLEOTIDE SEQUENCE [LARGE SCALE GENOMIC DNA]</scope>
    <source>
        <strain evidence="2 3">YAD2003</strain>
    </source>
</reference>
<protein>
    <submittedName>
        <fullName evidence="2">Uncharacterized protein</fullName>
    </submittedName>
</protein>
<evidence type="ECO:0000313" key="2">
    <source>
        <dbReference type="EMBL" id="SEH84799.1"/>
    </source>
</evidence>
<dbReference type="RefSeq" id="WP_074718870.1">
    <property type="nucleotide sequence ID" value="NZ_FNWV01000017.1"/>
</dbReference>
<proteinExistence type="predicted"/>
<gene>
    <name evidence="2" type="ORF">SAMN02910265_03020</name>
</gene>
<keyword evidence="1" id="KW-0732">Signal</keyword>